<sequence length="112" mass="12742">MSVSKYCTKLYWWKFALIACFELALSYTDLLIFALVALLILALAPIILIRFDYWPESHDERAKMSHATASERKGVEERVVARGKRLGEPSSSGVQVTTVQLNSDIRGQDFWC</sequence>
<proteinExistence type="predicted"/>
<evidence type="ECO:0000313" key="3">
    <source>
        <dbReference type="Proteomes" id="UP000027138"/>
    </source>
</evidence>
<reference evidence="2 3" key="1">
    <citation type="journal article" date="2014" name="PLoS ONE">
        <title>Global Analysis of Gene Expression Profiles in Physic Nut (Jatropha curcas L.) Seedlings Exposed to Salt Stress.</title>
        <authorList>
            <person name="Zhang L."/>
            <person name="Zhang C."/>
            <person name="Wu P."/>
            <person name="Chen Y."/>
            <person name="Li M."/>
            <person name="Jiang H."/>
            <person name="Wu G."/>
        </authorList>
    </citation>
    <scope>NUCLEOTIDE SEQUENCE [LARGE SCALE GENOMIC DNA]</scope>
    <source>
        <strain evidence="3">cv. GZQX0401</strain>
        <tissue evidence="2">Young leaves</tissue>
    </source>
</reference>
<keyword evidence="1" id="KW-0812">Transmembrane</keyword>
<organism evidence="2 3">
    <name type="scientific">Jatropha curcas</name>
    <name type="common">Barbados nut</name>
    <dbReference type="NCBI Taxonomy" id="180498"/>
    <lineage>
        <taxon>Eukaryota</taxon>
        <taxon>Viridiplantae</taxon>
        <taxon>Streptophyta</taxon>
        <taxon>Embryophyta</taxon>
        <taxon>Tracheophyta</taxon>
        <taxon>Spermatophyta</taxon>
        <taxon>Magnoliopsida</taxon>
        <taxon>eudicotyledons</taxon>
        <taxon>Gunneridae</taxon>
        <taxon>Pentapetalae</taxon>
        <taxon>rosids</taxon>
        <taxon>fabids</taxon>
        <taxon>Malpighiales</taxon>
        <taxon>Euphorbiaceae</taxon>
        <taxon>Crotonoideae</taxon>
        <taxon>Jatropheae</taxon>
        <taxon>Jatropha</taxon>
    </lineage>
</organism>
<dbReference type="EMBL" id="KK914192">
    <property type="protein sequence ID" value="KDP47184.1"/>
    <property type="molecule type" value="Genomic_DNA"/>
</dbReference>
<keyword evidence="1" id="KW-0472">Membrane</keyword>
<dbReference type="AlphaFoldDB" id="A0A067LRE0"/>
<name>A0A067LRE0_JATCU</name>
<feature type="transmembrane region" description="Helical" evidence="1">
    <location>
        <begin position="30"/>
        <end position="51"/>
    </location>
</feature>
<dbReference type="Proteomes" id="UP000027138">
    <property type="component" value="Unassembled WGS sequence"/>
</dbReference>
<gene>
    <name evidence="2" type="ORF">JCGZ_25693</name>
</gene>
<keyword evidence="3" id="KW-1185">Reference proteome</keyword>
<protein>
    <submittedName>
        <fullName evidence="2">Uncharacterized protein</fullName>
    </submittedName>
</protein>
<evidence type="ECO:0000256" key="1">
    <source>
        <dbReference type="SAM" id="Phobius"/>
    </source>
</evidence>
<keyword evidence="1" id="KW-1133">Transmembrane helix</keyword>
<accession>A0A067LRE0</accession>
<evidence type="ECO:0000313" key="2">
    <source>
        <dbReference type="EMBL" id="KDP47184.1"/>
    </source>
</evidence>